<dbReference type="Gene3D" id="3.60.130.10">
    <property type="entry name" value="Clavaminate synthase-like"/>
    <property type="match status" value="1"/>
</dbReference>
<dbReference type="InterPro" id="IPR042098">
    <property type="entry name" value="TauD-like_sf"/>
</dbReference>
<dbReference type="PANTHER" id="PTHR10696">
    <property type="entry name" value="GAMMA-BUTYROBETAINE HYDROXYLASE-RELATED"/>
    <property type="match status" value="1"/>
</dbReference>
<dbReference type="AlphaFoldDB" id="A0A2L2TZT0"/>
<evidence type="ECO:0000256" key="4">
    <source>
        <dbReference type="ARBA" id="ARBA00022964"/>
    </source>
</evidence>
<dbReference type="Gene3D" id="4.10.240.10">
    <property type="entry name" value="Zn(2)-C6 fungal-type DNA-binding domain"/>
    <property type="match status" value="1"/>
</dbReference>
<dbReference type="CDD" id="cd00067">
    <property type="entry name" value="GAL4"/>
    <property type="match status" value="1"/>
</dbReference>
<sequence>MNAVRISSQIRSTQLGPRAALIRRLLSTRSCLPRHIQRITKIQPLYRTITGTSNIISPRHSFASTSARGNASAATSTNGKPSRVPIEVDGKTLEFSSILLRDSCSCPRCVHEHSNQRLFSTADIPADIQACSVEIDASSESINIKWDKDVHGHSKDHVTNLSVAALRELSISGSLPGFGKDSHEPQVLWTREPLNLQDFDYQEYMKDDKAVYKLIQQLRTDGLAFVTNVPGVEKSVAEIVTRIGPVKDTFYGHTWDVRTLPEAINAAYTSHDLGFHTDLLYFYDPPHVQLLHCIQSASTGGASVFADAYKAAVDLFHTDPEAFETLATVPVNYHYNHPDSNVYRITKPVIDLRPLRLGDRSYASVQYYVKDWNELNIQNGGSGWSDAVLVNHMQKINWGPPFLAPFSNHQDPMLKYGPRQPPLMELNDKVDKWHEAAFKFNALLQRSEYLFERNMNSGDWFLFENTRTLHSRRAFEAADVGKPRWLRGTYVDKDSYFSQLRVLKNRFDKASTLTLMDSQASAPGPSRRSDASKIKRTRKGVPKSKNGCTKCKARRIRCDERQPSCDNCHKFGCPCPGYQKEIRWSNKYQPSPTAAGLTRADQRDTQPQAASLQHVSVTSQHDIIDLENVFDQAWPTESLSLSHTTPSHNPIFTAGELFWGHSIDLETFELSSVPLDPVTVPDYRIIQNPLHIPTTLIEYLK</sequence>
<dbReference type="GO" id="GO:0016706">
    <property type="term" value="F:2-oxoglutarate-dependent dioxygenase activity"/>
    <property type="evidence" value="ECO:0007669"/>
    <property type="project" value="UniProtKB-ARBA"/>
</dbReference>
<dbReference type="InterPro" id="IPR050411">
    <property type="entry name" value="AlphaKG_dependent_hydroxylases"/>
</dbReference>
<dbReference type="GO" id="GO:0045329">
    <property type="term" value="P:carnitine biosynthetic process"/>
    <property type="evidence" value="ECO:0007669"/>
    <property type="project" value="TreeGrafter"/>
</dbReference>
<dbReference type="InterPro" id="IPR003819">
    <property type="entry name" value="TauD/TfdA-like"/>
</dbReference>
<feature type="region of interest" description="Disordered" evidence="8">
    <location>
        <begin position="66"/>
        <end position="85"/>
    </location>
</feature>
<dbReference type="PROSITE" id="PS00463">
    <property type="entry name" value="ZN2_CY6_FUNGAL_1"/>
    <property type="match status" value="1"/>
</dbReference>
<evidence type="ECO:0000256" key="1">
    <source>
        <dbReference type="ARBA" id="ARBA00001954"/>
    </source>
</evidence>
<evidence type="ECO:0000256" key="5">
    <source>
        <dbReference type="ARBA" id="ARBA00023002"/>
    </source>
</evidence>
<dbReference type="STRING" id="56646.A0A2L2TZT0"/>
<evidence type="ECO:0000313" key="11">
    <source>
        <dbReference type="Proteomes" id="UP000245910"/>
    </source>
</evidence>
<keyword evidence="3" id="KW-0479">Metal-binding</keyword>
<dbReference type="SMART" id="SM00066">
    <property type="entry name" value="GAL4"/>
    <property type="match status" value="1"/>
</dbReference>
<feature type="compositionally biased region" description="Polar residues" evidence="8">
    <location>
        <begin position="66"/>
        <end position="80"/>
    </location>
</feature>
<dbReference type="PANTHER" id="PTHR10696:SF25">
    <property type="entry name" value="OXIDOREDUCTASE AIM17-RELATED"/>
    <property type="match status" value="1"/>
</dbReference>
<dbReference type="SUPFAM" id="SSF57701">
    <property type="entry name" value="Zn2/Cys6 DNA-binding domain"/>
    <property type="match status" value="1"/>
</dbReference>
<proteinExistence type="inferred from homology"/>
<dbReference type="InterPro" id="IPR010376">
    <property type="entry name" value="GBBH-like_N"/>
</dbReference>
<keyword evidence="6" id="KW-0408">Iron</keyword>
<dbReference type="InterPro" id="IPR038492">
    <property type="entry name" value="GBBH-like_N_sf"/>
</dbReference>
<comment type="cofactor">
    <cofactor evidence="1">
        <name>Fe(2+)</name>
        <dbReference type="ChEBI" id="CHEBI:29033"/>
    </cofactor>
</comment>
<dbReference type="SUPFAM" id="SSF51197">
    <property type="entry name" value="Clavaminate synthase-like"/>
    <property type="match status" value="1"/>
</dbReference>
<dbReference type="InterPro" id="IPR036864">
    <property type="entry name" value="Zn2-C6_fun-type_DNA-bd_sf"/>
</dbReference>
<evidence type="ECO:0000256" key="6">
    <source>
        <dbReference type="ARBA" id="ARBA00023004"/>
    </source>
</evidence>
<comment type="similarity">
    <text evidence="2">Belongs to the gamma-BBH/TMLD family.</text>
</comment>
<organism evidence="10 11">
    <name type="scientific">Fusarium venenatum</name>
    <dbReference type="NCBI Taxonomy" id="56646"/>
    <lineage>
        <taxon>Eukaryota</taxon>
        <taxon>Fungi</taxon>
        <taxon>Dikarya</taxon>
        <taxon>Ascomycota</taxon>
        <taxon>Pezizomycotina</taxon>
        <taxon>Sordariomycetes</taxon>
        <taxon>Hypocreomycetidae</taxon>
        <taxon>Hypocreales</taxon>
        <taxon>Nectriaceae</taxon>
        <taxon>Fusarium</taxon>
    </lineage>
</organism>
<dbReference type="EMBL" id="LN649231">
    <property type="protein sequence ID" value="CEI67990.1"/>
    <property type="molecule type" value="Genomic_DNA"/>
</dbReference>
<feature type="region of interest" description="Disordered" evidence="8">
    <location>
        <begin position="517"/>
        <end position="547"/>
    </location>
</feature>
<keyword evidence="11" id="KW-1185">Reference proteome</keyword>
<dbReference type="Pfam" id="PF02668">
    <property type="entry name" value="TauD"/>
    <property type="match status" value="1"/>
</dbReference>
<name>A0A2L2TZT0_9HYPO</name>
<dbReference type="InterPro" id="IPR001138">
    <property type="entry name" value="Zn2Cys6_DnaBD"/>
</dbReference>
<evidence type="ECO:0000256" key="7">
    <source>
        <dbReference type="ARBA" id="ARBA00023242"/>
    </source>
</evidence>
<keyword evidence="7" id="KW-0539">Nucleus</keyword>
<evidence type="ECO:0000256" key="3">
    <source>
        <dbReference type="ARBA" id="ARBA00022723"/>
    </source>
</evidence>
<dbReference type="Pfam" id="PF06155">
    <property type="entry name" value="GBBH-like_N"/>
    <property type="match status" value="1"/>
</dbReference>
<dbReference type="Proteomes" id="UP000245910">
    <property type="component" value="Chromosome III"/>
</dbReference>
<dbReference type="GO" id="GO:0000981">
    <property type="term" value="F:DNA-binding transcription factor activity, RNA polymerase II-specific"/>
    <property type="evidence" value="ECO:0007669"/>
    <property type="project" value="InterPro"/>
</dbReference>
<keyword evidence="5" id="KW-0560">Oxidoreductase</keyword>
<dbReference type="Gene3D" id="3.30.2020.30">
    <property type="match status" value="1"/>
</dbReference>
<evidence type="ECO:0000259" key="9">
    <source>
        <dbReference type="PROSITE" id="PS50048"/>
    </source>
</evidence>
<dbReference type="PROSITE" id="PS50048">
    <property type="entry name" value="ZN2_CY6_FUNGAL_2"/>
    <property type="match status" value="1"/>
</dbReference>
<evidence type="ECO:0000256" key="8">
    <source>
        <dbReference type="SAM" id="MobiDB-lite"/>
    </source>
</evidence>
<reference evidence="11" key="1">
    <citation type="submission" date="2014-10" db="EMBL/GenBank/DDBJ databases">
        <authorList>
            <person name="King R."/>
        </authorList>
    </citation>
    <scope>NUCLEOTIDE SEQUENCE [LARGE SCALE GENOMIC DNA]</scope>
    <source>
        <strain evidence="11">A3/5</strain>
    </source>
</reference>
<feature type="domain" description="Zn(2)-C6 fungal-type" evidence="9">
    <location>
        <begin position="547"/>
        <end position="575"/>
    </location>
</feature>
<accession>A0A2L2TZT0</accession>
<evidence type="ECO:0000256" key="2">
    <source>
        <dbReference type="ARBA" id="ARBA00008654"/>
    </source>
</evidence>
<dbReference type="GO" id="GO:0008270">
    <property type="term" value="F:zinc ion binding"/>
    <property type="evidence" value="ECO:0007669"/>
    <property type="project" value="InterPro"/>
</dbReference>
<keyword evidence="4" id="KW-0223">Dioxygenase</keyword>
<dbReference type="GO" id="GO:0005739">
    <property type="term" value="C:mitochondrion"/>
    <property type="evidence" value="ECO:0007669"/>
    <property type="project" value="TreeGrafter"/>
</dbReference>
<protein>
    <recommendedName>
        <fullName evidence="9">Zn(2)-C6 fungal-type domain-containing protein</fullName>
    </recommendedName>
</protein>
<dbReference type="Pfam" id="PF00172">
    <property type="entry name" value="Zn_clus"/>
    <property type="match status" value="1"/>
</dbReference>
<evidence type="ECO:0000313" key="10">
    <source>
        <dbReference type="EMBL" id="CEI67990.1"/>
    </source>
</evidence>